<dbReference type="GO" id="GO:0016020">
    <property type="term" value="C:membrane"/>
    <property type="evidence" value="ECO:0007669"/>
    <property type="project" value="UniProtKB-SubCell"/>
</dbReference>
<dbReference type="AlphaFoldDB" id="A0A7I7ZK47"/>
<keyword evidence="4" id="KW-0812">Transmembrane</keyword>
<dbReference type="InterPro" id="IPR003362">
    <property type="entry name" value="Bact_transf"/>
</dbReference>
<dbReference type="Pfam" id="PF13727">
    <property type="entry name" value="CoA_binding_3"/>
    <property type="match status" value="1"/>
</dbReference>
<evidence type="ECO:0000256" key="3">
    <source>
        <dbReference type="ARBA" id="ARBA00022679"/>
    </source>
</evidence>
<evidence type="ECO:0000256" key="5">
    <source>
        <dbReference type="ARBA" id="ARBA00022989"/>
    </source>
</evidence>
<dbReference type="Pfam" id="PF02397">
    <property type="entry name" value="Bac_transf"/>
    <property type="match status" value="1"/>
</dbReference>
<comment type="caution">
    <text evidence="7">The sequence shown here is derived from an EMBL/GenBank/DDBJ whole genome shotgun (WGS) entry which is preliminary data.</text>
</comment>
<keyword evidence="5" id="KW-1133">Transmembrane helix</keyword>
<accession>A0A7I7ZK47</accession>
<dbReference type="PANTHER" id="PTHR30576:SF10">
    <property type="entry name" value="SLL5057 PROTEIN"/>
    <property type="match status" value="1"/>
</dbReference>
<keyword evidence="6" id="KW-0472">Membrane</keyword>
<dbReference type="PANTHER" id="PTHR30576">
    <property type="entry name" value="COLANIC BIOSYNTHESIS UDP-GLUCOSE LIPID CARRIER TRANSFERASE"/>
    <property type="match status" value="1"/>
</dbReference>
<gene>
    <name evidence="7" type="ORF">C1S79_13200</name>
</gene>
<keyword evidence="3 7" id="KW-0808">Transferase</keyword>
<comment type="subcellular location">
    <subcellularLocation>
        <location evidence="1">Membrane</location>
        <topology evidence="1">Multi-pass membrane protein</topology>
    </subcellularLocation>
</comment>
<comment type="similarity">
    <text evidence="2">Belongs to the bacterial sugar transferase family.</text>
</comment>
<dbReference type="NCBIfam" id="TIGR03025">
    <property type="entry name" value="EPS_sugtrans"/>
    <property type="match status" value="1"/>
</dbReference>
<evidence type="ECO:0000313" key="8">
    <source>
        <dbReference type="Proteomes" id="UP000309984"/>
    </source>
</evidence>
<evidence type="ECO:0000256" key="4">
    <source>
        <dbReference type="ARBA" id="ARBA00022692"/>
    </source>
</evidence>
<dbReference type="InterPro" id="IPR017475">
    <property type="entry name" value="EPS_sugar_tfrase"/>
</dbReference>
<dbReference type="Gene3D" id="3.40.50.720">
    <property type="entry name" value="NAD(P)-binding Rossmann-like Domain"/>
    <property type="match status" value="1"/>
</dbReference>
<organism evidence="7 8">
    <name type="scientific">Mycolicibacterium phocaicum</name>
    <dbReference type="NCBI Taxonomy" id="319706"/>
    <lineage>
        <taxon>Bacteria</taxon>
        <taxon>Bacillati</taxon>
        <taxon>Actinomycetota</taxon>
        <taxon>Actinomycetes</taxon>
        <taxon>Mycobacteriales</taxon>
        <taxon>Mycobacteriaceae</taxon>
        <taxon>Mycolicibacterium</taxon>
    </lineage>
</organism>
<dbReference type="EMBL" id="POTM01000031">
    <property type="protein sequence ID" value="TLH68312.1"/>
    <property type="molecule type" value="Genomic_DNA"/>
</dbReference>
<protein>
    <submittedName>
        <fullName evidence="7">Sugar transferase</fullName>
    </submittedName>
</protein>
<name>A0A7I7ZK47_9MYCO</name>
<proteinExistence type="inferred from homology"/>
<dbReference type="Proteomes" id="UP000309984">
    <property type="component" value="Unassembled WGS sequence"/>
</dbReference>
<dbReference type="RefSeq" id="WP_082762010.1">
    <property type="nucleotide sequence ID" value="NZ_POTM01000031.1"/>
</dbReference>
<keyword evidence="8" id="KW-1185">Reference proteome</keyword>
<evidence type="ECO:0000256" key="6">
    <source>
        <dbReference type="ARBA" id="ARBA00023136"/>
    </source>
</evidence>
<sequence>MREQRHAKYARKLIFSDALVICSSVILGQIFRFATTGGHPVYVSLDNGPHVRYLAVSAVIAVAWMGFLSLGSRSAKVVGRGFDEYVTLAAATLQLFGLIAIASTLFHLNISRGYLAIALPTGLVGLITTRWIWRKFHASKRRLGYNQSRLLVVGATSAAADIATEFAKDPWAGYHVAGFCTPMGPTHAKEVITIAGRDIPIVGTDEAILAAVHRTNADTVALAATHHLSPTEIRRLMWELETHGIDLMVAPGLIDIADQRLTSRPVAGMAVFEITKPQYSRANSLIKRTFDIAFAGAALLAVAPLMLVTALAVKLTSAGPIFYKAERIGLDGIPFKMTKFRSMYQDADARQADMIAASGGGAMFFKMKDDPRVTPIGKIIRKYSIDELPQFFNVLTGHMSVVGPRPQVRREVDTYDDLVSRRLTVKPGLTGLWQISGRSDLAVEDAVRLDLSYVENWSLLQDILIIAKTVRTVLTGSGAY</sequence>
<evidence type="ECO:0000256" key="2">
    <source>
        <dbReference type="ARBA" id="ARBA00006464"/>
    </source>
</evidence>
<reference evidence="7 8" key="1">
    <citation type="submission" date="2018-01" db="EMBL/GenBank/DDBJ databases">
        <title>Comparative genomics of Mycobacterium mucogenicum and Mycobacterium neoaurum clade members emphasizing tRNA and non-coding RNA.</title>
        <authorList>
            <person name="Behra P.R.K."/>
            <person name="Pettersson B.M.F."/>
            <person name="Das S."/>
            <person name="Dasgupta S."/>
            <person name="Kirsebom L.A."/>
        </authorList>
    </citation>
    <scope>NUCLEOTIDE SEQUENCE [LARGE SCALE GENOMIC DNA]</scope>
    <source>
        <strain evidence="7 8">DSM 45104</strain>
    </source>
</reference>
<dbReference type="GO" id="GO:0016780">
    <property type="term" value="F:phosphotransferase activity, for other substituted phosphate groups"/>
    <property type="evidence" value="ECO:0007669"/>
    <property type="project" value="TreeGrafter"/>
</dbReference>
<evidence type="ECO:0000256" key="1">
    <source>
        <dbReference type="ARBA" id="ARBA00004141"/>
    </source>
</evidence>
<evidence type="ECO:0000313" key="7">
    <source>
        <dbReference type="EMBL" id="TLH68312.1"/>
    </source>
</evidence>